<accession>A0A9W8MPG5</accession>
<feature type="compositionally biased region" description="Basic and acidic residues" evidence="1">
    <location>
        <begin position="163"/>
        <end position="172"/>
    </location>
</feature>
<feature type="region of interest" description="Disordered" evidence="1">
    <location>
        <begin position="1"/>
        <end position="61"/>
    </location>
</feature>
<sequence length="481" mass="50965">MSSPGLTPDSPFVVSPSASPQQPAVQQPLPVQLPLPVQQPPAPDLAHASVGTQTAPAPARTYASVGTQTRTVFLLSALSSPATSTAPAIVISDSDSSPSPMPPPQLRDLEEGSDDDMPASILLLQLPGLWNSRPEDPARPIPINPRVRAHPESPTTTSRKRRSDVDVDDTKANDGGSSAKRQCSATVLDSSDEAYSTFPSYPTHTPAFRPMDFMQASPNLFPTPGLAHPPNMEQAAAAYGDGADRPTPPSLSSPFISTRSRKTPARKNSHRGARSLKGKGKAAAVEPLTDDDLFAENLDPTNIKPSTGLDEEELFERLFKVKPATSTSRNQSYASRSRKMSKAPSTPFPLSGAPKALARNDTYSKASDFVPVSATPLLSLTFEELASNDLGLMLADVPESAVPSAPADDNFDDMYVTDPVPVASSEPPTLSSLATTDEEEDTFFADDDSFNDPTFIAALSTVMDEVERSASQPASQDVSAA</sequence>
<keyword evidence="3" id="KW-1185">Reference proteome</keyword>
<feature type="compositionally biased region" description="Pro residues" evidence="1">
    <location>
        <begin position="31"/>
        <end position="43"/>
    </location>
</feature>
<dbReference type="Proteomes" id="UP001148786">
    <property type="component" value="Unassembled WGS sequence"/>
</dbReference>
<feature type="compositionally biased region" description="Low complexity" evidence="1">
    <location>
        <begin position="13"/>
        <end position="30"/>
    </location>
</feature>
<feature type="region of interest" description="Disordered" evidence="1">
    <location>
        <begin position="236"/>
        <end position="288"/>
    </location>
</feature>
<proteinExistence type="predicted"/>
<name>A0A9W8MPG5_9AGAR</name>
<gene>
    <name evidence="2" type="ORF">NLJ89_g9868</name>
</gene>
<evidence type="ECO:0000313" key="3">
    <source>
        <dbReference type="Proteomes" id="UP001148786"/>
    </source>
</evidence>
<feature type="compositionally biased region" description="Low complexity" evidence="1">
    <location>
        <begin position="81"/>
        <end position="98"/>
    </location>
</feature>
<organism evidence="2 3">
    <name type="scientific">Agrocybe chaxingu</name>
    <dbReference type="NCBI Taxonomy" id="84603"/>
    <lineage>
        <taxon>Eukaryota</taxon>
        <taxon>Fungi</taxon>
        <taxon>Dikarya</taxon>
        <taxon>Basidiomycota</taxon>
        <taxon>Agaricomycotina</taxon>
        <taxon>Agaricomycetes</taxon>
        <taxon>Agaricomycetidae</taxon>
        <taxon>Agaricales</taxon>
        <taxon>Agaricineae</taxon>
        <taxon>Strophariaceae</taxon>
        <taxon>Agrocybe</taxon>
    </lineage>
</organism>
<reference evidence="2" key="1">
    <citation type="submission" date="2022-07" db="EMBL/GenBank/DDBJ databases">
        <title>Genome Sequence of Agrocybe chaxingu.</title>
        <authorList>
            <person name="Buettner E."/>
        </authorList>
    </citation>
    <scope>NUCLEOTIDE SEQUENCE</scope>
    <source>
        <strain evidence="2">MP-N11</strain>
    </source>
</reference>
<feature type="compositionally biased region" description="Polar residues" evidence="1">
    <location>
        <begin position="325"/>
        <end position="335"/>
    </location>
</feature>
<evidence type="ECO:0000256" key="1">
    <source>
        <dbReference type="SAM" id="MobiDB-lite"/>
    </source>
</evidence>
<feature type="compositionally biased region" description="Basic residues" evidence="1">
    <location>
        <begin position="259"/>
        <end position="280"/>
    </location>
</feature>
<dbReference type="AlphaFoldDB" id="A0A9W8MPG5"/>
<feature type="compositionally biased region" description="Polar residues" evidence="1">
    <location>
        <begin position="175"/>
        <end position="185"/>
    </location>
</feature>
<feature type="region of interest" description="Disordered" evidence="1">
    <location>
        <begin position="325"/>
        <end position="355"/>
    </location>
</feature>
<dbReference type="EMBL" id="JANKHO010001632">
    <property type="protein sequence ID" value="KAJ3500288.1"/>
    <property type="molecule type" value="Genomic_DNA"/>
</dbReference>
<comment type="caution">
    <text evidence="2">The sequence shown here is derived from an EMBL/GenBank/DDBJ whole genome shotgun (WGS) entry which is preliminary data.</text>
</comment>
<feature type="region of interest" description="Disordered" evidence="1">
    <location>
        <begin position="81"/>
        <end position="185"/>
    </location>
</feature>
<protein>
    <submittedName>
        <fullName evidence="2">Uncharacterized protein</fullName>
    </submittedName>
</protein>
<evidence type="ECO:0000313" key="2">
    <source>
        <dbReference type="EMBL" id="KAJ3500288.1"/>
    </source>
</evidence>